<dbReference type="InterPro" id="IPR051918">
    <property type="entry name" value="STPP_CPPED1"/>
</dbReference>
<accession>A0A919YVS3</accession>
<dbReference type="GO" id="GO:0016787">
    <property type="term" value="F:hydrolase activity"/>
    <property type="evidence" value="ECO:0007669"/>
    <property type="project" value="InterPro"/>
</dbReference>
<feature type="domain" description="Calcineurin-like phosphoesterase" evidence="1">
    <location>
        <begin position="47"/>
        <end position="258"/>
    </location>
</feature>
<dbReference type="AlphaFoldDB" id="A0A919YVS3"/>
<reference evidence="2" key="1">
    <citation type="submission" date="2021-03" db="EMBL/GenBank/DDBJ databases">
        <title>Antimicrobial resistance genes in bacteria isolated from Japanese honey, and their potential for conferring macrolide and lincosamide resistance in the American foulbrood pathogen Paenibacillus larvae.</title>
        <authorList>
            <person name="Okamoto M."/>
            <person name="Kumagai M."/>
            <person name="Kanamori H."/>
            <person name="Takamatsu D."/>
        </authorList>
    </citation>
    <scope>NUCLEOTIDE SEQUENCE</scope>
    <source>
        <strain evidence="2">J40TS1</strain>
    </source>
</reference>
<evidence type="ECO:0000313" key="3">
    <source>
        <dbReference type="Proteomes" id="UP000683139"/>
    </source>
</evidence>
<dbReference type="InterPro" id="IPR029052">
    <property type="entry name" value="Metallo-depent_PP-like"/>
</dbReference>
<dbReference type="EMBL" id="BOSE01000014">
    <property type="protein sequence ID" value="GIP19394.1"/>
    <property type="molecule type" value="Genomic_DNA"/>
</dbReference>
<comment type="caution">
    <text evidence="2">The sequence shown here is derived from an EMBL/GenBank/DDBJ whole genome shotgun (WGS) entry which is preliminary data.</text>
</comment>
<gene>
    <name evidence="2" type="ORF">J40TS1_50360</name>
</gene>
<organism evidence="2 3">
    <name type="scientific">Paenibacillus montaniterrae</name>
    <dbReference type="NCBI Taxonomy" id="429341"/>
    <lineage>
        <taxon>Bacteria</taxon>
        <taxon>Bacillati</taxon>
        <taxon>Bacillota</taxon>
        <taxon>Bacilli</taxon>
        <taxon>Bacillales</taxon>
        <taxon>Paenibacillaceae</taxon>
        <taxon>Paenibacillus</taxon>
    </lineage>
</organism>
<dbReference type="SUPFAM" id="SSF56300">
    <property type="entry name" value="Metallo-dependent phosphatases"/>
    <property type="match status" value="1"/>
</dbReference>
<evidence type="ECO:0000313" key="2">
    <source>
        <dbReference type="EMBL" id="GIP19394.1"/>
    </source>
</evidence>
<keyword evidence="3" id="KW-1185">Reference proteome</keyword>
<evidence type="ECO:0000259" key="1">
    <source>
        <dbReference type="Pfam" id="PF00149"/>
    </source>
</evidence>
<dbReference type="PANTHER" id="PTHR43143:SF1">
    <property type="entry name" value="SERINE_THREONINE-PROTEIN PHOSPHATASE CPPED1"/>
    <property type="match status" value="1"/>
</dbReference>
<dbReference type="InterPro" id="IPR004843">
    <property type="entry name" value="Calcineurin-like_PHP"/>
</dbReference>
<proteinExistence type="predicted"/>
<dbReference type="Gene3D" id="3.60.21.10">
    <property type="match status" value="1"/>
</dbReference>
<sequence>MTRKREVMVDNAKFTTNKGPWFGELPVPSGGDYDFAFISDRTGGAVHGMFEKGLEAAKQLNPDFIISIGDLVEGYWTDEAEAHGEWDRIDPMLAELGIPLFQTVGNHDYGTEAMINVWRERKGVDYYAFRYDRTLFLVANTETEPLTLPESMLQIMQQVNRELIRKPESLFMDLMRELAGEGLPAEAFKMNEDTLIDPHLSSEQIDFFERVLAENTDVDWTFVCLHQPAWKKPDPIFERLEQLLANRPYTVVSGHVHYLEVTEKHGRQYIQMGKTGGLHCFEGNGDIHHILSVKVRGGVPQFEVILLEGEGGTDTLDAYVKQAAAKG</sequence>
<name>A0A919YVS3_9BACL</name>
<dbReference type="Proteomes" id="UP000683139">
    <property type="component" value="Unassembled WGS sequence"/>
</dbReference>
<dbReference type="PANTHER" id="PTHR43143">
    <property type="entry name" value="METALLOPHOSPHOESTERASE, CALCINEURIN SUPERFAMILY"/>
    <property type="match status" value="1"/>
</dbReference>
<protein>
    <recommendedName>
        <fullName evidence="1">Calcineurin-like phosphoesterase domain-containing protein</fullName>
    </recommendedName>
</protein>
<dbReference type="RefSeq" id="WP_213520074.1">
    <property type="nucleotide sequence ID" value="NZ_BOSE01000014.1"/>
</dbReference>
<dbReference type="Pfam" id="PF00149">
    <property type="entry name" value="Metallophos"/>
    <property type="match status" value="1"/>
</dbReference>